<dbReference type="RefSeq" id="WP_255524279.1">
    <property type="nucleotide sequence ID" value="NZ_LNQU01000033.1"/>
</dbReference>
<accession>A0A318JJ78</accession>
<evidence type="ECO:0000313" key="2">
    <source>
        <dbReference type="Proteomes" id="UP000248395"/>
    </source>
</evidence>
<protein>
    <submittedName>
        <fullName evidence="1">Uncharacterized protein</fullName>
    </submittedName>
</protein>
<evidence type="ECO:0000313" key="1">
    <source>
        <dbReference type="EMBL" id="PXX51092.1"/>
    </source>
</evidence>
<keyword evidence="2" id="KW-1185">Reference proteome</keyword>
<reference evidence="1 2" key="1">
    <citation type="submission" date="2018-05" db="EMBL/GenBank/DDBJ databases">
        <title>Genomic Encyclopedia of Type Strains, Phase IV (KMG-IV): sequencing the most valuable type-strain genomes for metagenomic binning, comparative biology and taxonomic classification.</title>
        <authorList>
            <person name="Goeker M."/>
        </authorList>
    </citation>
    <scope>NUCLEOTIDE SEQUENCE [LARGE SCALE GENOMIC DNA]</scope>
    <source>
        <strain evidence="1 2">DSM 25134</strain>
    </source>
</reference>
<organism evidence="1 2">
    <name type="scientific">Aquitalea magnusonii</name>
    <dbReference type="NCBI Taxonomy" id="332411"/>
    <lineage>
        <taxon>Bacteria</taxon>
        <taxon>Pseudomonadati</taxon>
        <taxon>Pseudomonadota</taxon>
        <taxon>Betaproteobacteria</taxon>
        <taxon>Neisseriales</taxon>
        <taxon>Chromobacteriaceae</taxon>
        <taxon>Aquitalea</taxon>
    </lineage>
</organism>
<name>A0A318JJ78_9NEIS</name>
<gene>
    <name evidence="1" type="ORF">DFR38_101152</name>
</gene>
<proteinExistence type="predicted"/>
<sequence length="44" mass="4811">MSQSKTILLLALLLALAMLAGHRQENKPASAGQTRLIKNIIRIL</sequence>
<dbReference type="AlphaFoldDB" id="A0A318JJ78"/>
<dbReference type="EMBL" id="QJKC01000001">
    <property type="protein sequence ID" value="PXX51092.1"/>
    <property type="molecule type" value="Genomic_DNA"/>
</dbReference>
<dbReference type="Proteomes" id="UP000248395">
    <property type="component" value="Unassembled WGS sequence"/>
</dbReference>
<comment type="caution">
    <text evidence="1">The sequence shown here is derived from an EMBL/GenBank/DDBJ whole genome shotgun (WGS) entry which is preliminary data.</text>
</comment>